<name>A0A3A3YU18_9ACTN</name>
<evidence type="ECO:0000313" key="3">
    <source>
        <dbReference type="Proteomes" id="UP000265614"/>
    </source>
</evidence>
<dbReference type="PANTHER" id="PTHR46663:SF2">
    <property type="entry name" value="GGDEF DOMAIN-CONTAINING PROTEIN"/>
    <property type="match status" value="1"/>
</dbReference>
<dbReference type="CDD" id="cd01949">
    <property type="entry name" value="GGDEF"/>
    <property type="match status" value="1"/>
</dbReference>
<dbReference type="Gene3D" id="3.30.70.270">
    <property type="match status" value="1"/>
</dbReference>
<evidence type="ECO:0000313" key="2">
    <source>
        <dbReference type="EMBL" id="RJK94955.1"/>
    </source>
</evidence>
<dbReference type="InterPro" id="IPR043128">
    <property type="entry name" value="Rev_trsase/Diguanyl_cyclase"/>
</dbReference>
<proteinExistence type="predicted"/>
<dbReference type="OrthoDB" id="23692at2"/>
<dbReference type="AlphaFoldDB" id="A0A3A3YU18"/>
<gene>
    <name evidence="2" type="ORF">D5H78_13490</name>
</gene>
<dbReference type="SMART" id="SM00267">
    <property type="entry name" value="GGDEF"/>
    <property type="match status" value="1"/>
</dbReference>
<dbReference type="NCBIfam" id="TIGR00254">
    <property type="entry name" value="GGDEF"/>
    <property type="match status" value="1"/>
</dbReference>
<dbReference type="PANTHER" id="PTHR46663">
    <property type="entry name" value="DIGUANYLATE CYCLASE DGCT-RELATED"/>
    <property type="match status" value="1"/>
</dbReference>
<organism evidence="2 3">
    <name type="scientific">Vallicoccus soli</name>
    <dbReference type="NCBI Taxonomy" id="2339232"/>
    <lineage>
        <taxon>Bacteria</taxon>
        <taxon>Bacillati</taxon>
        <taxon>Actinomycetota</taxon>
        <taxon>Actinomycetes</taxon>
        <taxon>Motilibacterales</taxon>
        <taxon>Vallicoccaceae</taxon>
        <taxon>Vallicoccus</taxon>
    </lineage>
</organism>
<dbReference type="InterPro" id="IPR000160">
    <property type="entry name" value="GGDEF_dom"/>
</dbReference>
<feature type="domain" description="GGDEF" evidence="1">
    <location>
        <begin position="82"/>
        <end position="206"/>
    </location>
</feature>
<dbReference type="Pfam" id="PF00990">
    <property type="entry name" value="GGDEF"/>
    <property type="match status" value="1"/>
</dbReference>
<comment type="caution">
    <text evidence="2">The sequence shown here is derived from an EMBL/GenBank/DDBJ whole genome shotgun (WGS) entry which is preliminary data.</text>
</comment>
<sequence>MTTDVEFPDASDPSLVGRSFTVHARAVDGLVVCLYRETTDLREAQRLLREQALHDPLTGLPNRRLLRDRLQHALARRARHPGEVLLLWCDLDGFKRVNDEHGHAVGDRLLASVAQRLRAVVRPEDTVARLGGDEFVVLCEGPAGGLPPDVLVRRVERAVDGEHRVDGRTVRVGVSVGVAVATEEVPVDALLEEADRRMYEVKQRRR</sequence>
<dbReference type="Proteomes" id="UP000265614">
    <property type="component" value="Unassembled WGS sequence"/>
</dbReference>
<reference evidence="2 3" key="1">
    <citation type="submission" date="2018-09" db="EMBL/GenBank/DDBJ databases">
        <title>YIM 75000 draft genome.</title>
        <authorList>
            <person name="Tang S."/>
            <person name="Feng Y."/>
        </authorList>
    </citation>
    <scope>NUCLEOTIDE SEQUENCE [LARGE SCALE GENOMIC DNA]</scope>
    <source>
        <strain evidence="2 3">YIM 75000</strain>
    </source>
</reference>
<dbReference type="FunFam" id="3.30.70.270:FF:000001">
    <property type="entry name" value="Diguanylate cyclase domain protein"/>
    <property type="match status" value="1"/>
</dbReference>
<dbReference type="EMBL" id="QZEZ01000006">
    <property type="protein sequence ID" value="RJK94955.1"/>
    <property type="molecule type" value="Genomic_DNA"/>
</dbReference>
<dbReference type="InterPro" id="IPR052163">
    <property type="entry name" value="DGC-Regulatory_Protein"/>
</dbReference>
<dbReference type="SUPFAM" id="SSF55073">
    <property type="entry name" value="Nucleotide cyclase"/>
    <property type="match status" value="1"/>
</dbReference>
<dbReference type="InterPro" id="IPR029787">
    <property type="entry name" value="Nucleotide_cyclase"/>
</dbReference>
<keyword evidence="3" id="KW-1185">Reference proteome</keyword>
<accession>A0A3A3YU18</accession>
<evidence type="ECO:0000259" key="1">
    <source>
        <dbReference type="PROSITE" id="PS50887"/>
    </source>
</evidence>
<dbReference type="PROSITE" id="PS50887">
    <property type="entry name" value="GGDEF"/>
    <property type="match status" value="1"/>
</dbReference>
<protein>
    <submittedName>
        <fullName evidence="2">GGDEF domain-containing protein</fullName>
    </submittedName>
</protein>